<evidence type="ECO:0000256" key="3">
    <source>
        <dbReference type="ARBA" id="ARBA00022989"/>
    </source>
</evidence>
<feature type="domain" description="G-protein coupled receptors family 1 profile" evidence="6">
    <location>
        <begin position="94"/>
        <end position="354"/>
    </location>
</feature>
<evidence type="ECO:0000259" key="6">
    <source>
        <dbReference type="PROSITE" id="PS50262"/>
    </source>
</evidence>
<dbReference type="GO" id="GO:0016020">
    <property type="term" value="C:membrane"/>
    <property type="evidence" value="ECO:0007669"/>
    <property type="project" value="UniProtKB-SubCell"/>
</dbReference>
<evidence type="ECO:0000256" key="1">
    <source>
        <dbReference type="ARBA" id="ARBA00004370"/>
    </source>
</evidence>
<dbReference type="Proteomes" id="UP001497497">
    <property type="component" value="Unassembled WGS sequence"/>
</dbReference>
<dbReference type="EMBL" id="CAXITT010000156">
    <property type="protein sequence ID" value="CAL1533919.1"/>
    <property type="molecule type" value="Genomic_DNA"/>
</dbReference>
<keyword evidence="4 5" id="KW-0472">Membrane</keyword>
<dbReference type="Gene3D" id="1.20.1070.10">
    <property type="entry name" value="Rhodopsin 7-helix transmembrane proteins"/>
    <property type="match status" value="1"/>
</dbReference>
<dbReference type="InterPro" id="IPR017452">
    <property type="entry name" value="GPCR_Rhodpsn_7TM"/>
</dbReference>
<dbReference type="PROSITE" id="PS50262">
    <property type="entry name" value="G_PROTEIN_RECEP_F1_2"/>
    <property type="match status" value="1"/>
</dbReference>
<dbReference type="AlphaFoldDB" id="A0AAV2HMV6"/>
<feature type="transmembrane region" description="Helical" evidence="5">
    <location>
        <begin position="82"/>
        <end position="102"/>
    </location>
</feature>
<name>A0AAV2HMV6_LYMST</name>
<keyword evidence="2 5" id="KW-0812">Transmembrane</keyword>
<gene>
    <name evidence="7" type="ORF">GSLYS_00007879001</name>
</gene>
<comment type="caution">
    <text evidence="7">The sequence shown here is derived from an EMBL/GenBank/DDBJ whole genome shotgun (WGS) entry which is preliminary data.</text>
</comment>
<dbReference type="SUPFAM" id="SSF81321">
    <property type="entry name" value="Family A G protein-coupled receptor-like"/>
    <property type="match status" value="1"/>
</dbReference>
<dbReference type="PANTHER" id="PTHR46641:SF25">
    <property type="entry name" value="CNMAMIDE RECEPTOR-RELATED"/>
    <property type="match status" value="1"/>
</dbReference>
<accession>A0AAV2HMV6</accession>
<protein>
    <recommendedName>
        <fullName evidence="6">G-protein coupled receptors family 1 profile domain-containing protein</fullName>
    </recommendedName>
</protein>
<evidence type="ECO:0000256" key="5">
    <source>
        <dbReference type="SAM" id="Phobius"/>
    </source>
</evidence>
<evidence type="ECO:0000313" key="8">
    <source>
        <dbReference type="Proteomes" id="UP001497497"/>
    </source>
</evidence>
<feature type="transmembrane region" description="Helical" evidence="5">
    <location>
        <begin position="192"/>
        <end position="211"/>
    </location>
</feature>
<keyword evidence="8" id="KW-1185">Reference proteome</keyword>
<feature type="transmembrane region" description="Helical" evidence="5">
    <location>
        <begin position="114"/>
        <end position="135"/>
    </location>
</feature>
<dbReference type="InterPro" id="IPR052954">
    <property type="entry name" value="GPCR-Ligand_Int"/>
</dbReference>
<dbReference type="Pfam" id="PF00001">
    <property type="entry name" value="7tm_1"/>
    <property type="match status" value="1"/>
</dbReference>
<organism evidence="7 8">
    <name type="scientific">Lymnaea stagnalis</name>
    <name type="common">Great pond snail</name>
    <name type="synonym">Helix stagnalis</name>
    <dbReference type="NCBI Taxonomy" id="6523"/>
    <lineage>
        <taxon>Eukaryota</taxon>
        <taxon>Metazoa</taxon>
        <taxon>Spiralia</taxon>
        <taxon>Lophotrochozoa</taxon>
        <taxon>Mollusca</taxon>
        <taxon>Gastropoda</taxon>
        <taxon>Heterobranchia</taxon>
        <taxon>Euthyneura</taxon>
        <taxon>Panpulmonata</taxon>
        <taxon>Hygrophila</taxon>
        <taxon>Lymnaeoidea</taxon>
        <taxon>Lymnaeidae</taxon>
        <taxon>Lymnaea</taxon>
    </lineage>
</organism>
<proteinExistence type="predicted"/>
<reference evidence="7 8" key="1">
    <citation type="submission" date="2024-04" db="EMBL/GenBank/DDBJ databases">
        <authorList>
            <consortium name="Genoscope - CEA"/>
            <person name="William W."/>
        </authorList>
    </citation>
    <scope>NUCLEOTIDE SEQUENCE [LARGE SCALE GENOMIC DNA]</scope>
</reference>
<feature type="transmembrane region" description="Helical" evidence="5">
    <location>
        <begin position="294"/>
        <end position="317"/>
    </location>
</feature>
<evidence type="ECO:0000256" key="4">
    <source>
        <dbReference type="ARBA" id="ARBA00023136"/>
    </source>
</evidence>
<dbReference type="GO" id="GO:0004930">
    <property type="term" value="F:G protein-coupled receptor activity"/>
    <property type="evidence" value="ECO:0007669"/>
    <property type="project" value="InterPro"/>
</dbReference>
<dbReference type="InterPro" id="IPR000276">
    <property type="entry name" value="GPCR_Rhodpsn"/>
</dbReference>
<evidence type="ECO:0000256" key="2">
    <source>
        <dbReference type="ARBA" id="ARBA00022692"/>
    </source>
</evidence>
<dbReference type="PANTHER" id="PTHR46641">
    <property type="entry name" value="FMRFAMIDE RECEPTOR-RELATED"/>
    <property type="match status" value="1"/>
</dbReference>
<dbReference type="CDD" id="cd14978">
    <property type="entry name" value="7tmA_FMRFamide_R-like"/>
    <property type="match status" value="1"/>
</dbReference>
<dbReference type="PROSITE" id="PS00237">
    <property type="entry name" value="G_PROTEIN_RECEP_F1_1"/>
    <property type="match status" value="1"/>
</dbReference>
<keyword evidence="3 5" id="KW-1133">Transmembrane helix</keyword>
<sequence>MTTAYTPESSTILDATHVYNHVRHDVTFPTAYADLIQNDLHPPATVANVTAVWTNSTVSRYGPYGPLEEFGFFWAAWYMNKYYLWVIFAFGFPGNIVSFITILRMKPFTSPTVYVAAVAFVDNTCLLCKVLFLSMTKFDVHLTSGGCSTLSFLGSFTAQFANWLLVAMTVERCLAICLPLKVGSICTRKLHIGGIVLIAVVLLGINVQSFVTIEMHVHEKGDITCRPAQAYDPFLHVWFWVDAVVYAMLPALLLIFMNTLIILGIRRSTRIQRELTNKASQVAESIRQQHQITIMLVVVCIAFVLLVTPNALFYAVRPYWSYEPMSSDHAVYRFTEQLVFVLSDSTHAINFYLYFFSTRRFRKRCLETVFFCCCTSRRRARRFRGSTISGMSKTFRLSVTDVTTVPANAVPLTNFSSSSSSSSNHLLVGNGEGRVSKFRGGYHRDGSF</sequence>
<evidence type="ECO:0000313" key="7">
    <source>
        <dbReference type="EMBL" id="CAL1533919.1"/>
    </source>
</evidence>
<feature type="transmembrane region" description="Helical" evidence="5">
    <location>
        <begin position="337"/>
        <end position="356"/>
    </location>
</feature>
<comment type="subcellular location">
    <subcellularLocation>
        <location evidence="1">Membrane</location>
    </subcellularLocation>
</comment>
<feature type="transmembrane region" description="Helical" evidence="5">
    <location>
        <begin position="243"/>
        <end position="265"/>
    </location>
</feature>